<keyword evidence="2" id="KW-0238">DNA-binding</keyword>
<protein>
    <submittedName>
        <fullName evidence="6">LuxR family transcriptional regulator</fullName>
    </submittedName>
</protein>
<evidence type="ECO:0000256" key="1">
    <source>
        <dbReference type="ARBA" id="ARBA00023015"/>
    </source>
</evidence>
<keyword evidence="1" id="KW-0805">Transcription regulation</keyword>
<feature type="transmembrane region" description="Helical" evidence="4">
    <location>
        <begin position="259"/>
        <end position="279"/>
    </location>
</feature>
<organism evidence="6 7">
    <name type="scientific">Eggerthella lenta</name>
    <name type="common">Eubacterium lentum</name>
    <dbReference type="NCBI Taxonomy" id="84112"/>
    <lineage>
        <taxon>Bacteria</taxon>
        <taxon>Bacillati</taxon>
        <taxon>Actinomycetota</taxon>
        <taxon>Coriobacteriia</taxon>
        <taxon>Eggerthellales</taxon>
        <taxon>Eggerthellaceae</taxon>
        <taxon>Eggerthella</taxon>
    </lineage>
</organism>
<evidence type="ECO:0000313" key="7">
    <source>
        <dbReference type="Proteomes" id="UP000253752"/>
    </source>
</evidence>
<feature type="transmembrane region" description="Helical" evidence="4">
    <location>
        <begin position="234"/>
        <end position="252"/>
    </location>
</feature>
<evidence type="ECO:0000256" key="2">
    <source>
        <dbReference type="ARBA" id="ARBA00023125"/>
    </source>
</evidence>
<reference evidence="6 7" key="1">
    <citation type="journal article" date="2018" name="Elife">
        <title>Discovery and characterization of a prevalent human gut bacterial enzyme sufficient for the inactivation of a family of plant toxins.</title>
        <authorList>
            <person name="Koppel N."/>
            <person name="Bisanz J.E."/>
            <person name="Pandelia M.E."/>
            <person name="Turnbaugh P.J."/>
            <person name="Balskus E.P."/>
        </authorList>
    </citation>
    <scope>NUCLEOTIDE SEQUENCE [LARGE SCALE GENOMIC DNA]</scope>
    <source>
        <strain evidence="6 7">MR1 #12</strain>
    </source>
</reference>
<comment type="caution">
    <text evidence="6">The sequence shown here is derived from an EMBL/GenBank/DDBJ whole genome shotgun (WGS) entry which is preliminary data.</text>
</comment>
<dbReference type="Gene3D" id="1.10.10.10">
    <property type="entry name" value="Winged helix-like DNA-binding domain superfamily/Winged helix DNA-binding domain"/>
    <property type="match status" value="1"/>
</dbReference>
<feature type="transmembrane region" description="Helical" evidence="4">
    <location>
        <begin position="318"/>
        <end position="339"/>
    </location>
</feature>
<feature type="transmembrane region" description="Helical" evidence="4">
    <location>
        <begin position="129"/>
        <end position="150"/>
    </location>
</feature>
<dbReference type="CDD" id="cd06170">
    <property type="entry name" value="LuxR_C_like"/>
    <property type="match status" value="1"/>
</dbReference>
<dbReference type="PANTHER" id="PTHR44688:SF16">
    <property type="entry name" value="DNA-BINDING TRANSCRIPTIONAL ACTIVATOR DEVR_DOSR"/>
    <property type="match status" value="1"/>
</dbReference>
<dbReference type="PRINTS" id="PR00038">
    <property type="entry name" value="HTHLUXR"/>
</dbReference>
<dbReference type="InterPro" id="IPR000792">
    <property type="entry name" value="Tscrpt_reg_LuxR_C"/>
</dbReference>
<dbReference type="EMBL" id="PPTX01000037">
    <property type="protein sequence ID" value="RDB74538.1"/>
    <property type="molecule type" value="Genomic_DNA"/>
</dbReference>
<keyword evidence="4" id="KW-1133">Transmembrane helix</keyword>
<dbReference type="GO" id="GO:0006355">
    <property type="term" value="P:regulation of DNA-templated transcription"/>
    <property type="evidence" value="ECO:0007669"/>
    <property type="project" value="InterPro"/>
</dbReference>
<keyword evidence="4" id="KW-0812">Transmembrane</keyword>
<feature type="transmembrane region" description="Helical" evidence="4">
    <location>
        <begin position="72"/>
        <end position="90"/>
    </location>
</feature>
<dbReference type="InterPro" id="IPR016032">
    <property type="entry name" value="Sig_transdc_resp-reg_C-effctor"/>
</dbReference>
<dbReference type="SUPFAM" id="SSF46894">
    <property type="entry name" value="C-terminal effector domain of the bipartite response regulators"/>
    <property type="match status" value="1"/>
</dbReference>
<dbReference type="PROSITE" id="PS00622">
    <property type="entry name" value="HTH_LUXR_1"/>
    <property type="match status" value="1"/>
</dbReference>
<dbReference type="AlphaFoldDB" id="A0A369MMC6"/>
<name>A0A369MMC6_EGGLN</name>
<evidence type="ECO:0000259" key="5">
    <source>
        <dbReference type="PROSITE" id="PS50043"/>
    </source>
</evidence>
<evidence type="ECO:0000256" key="4">
    <source>
        <dbReference type="SAM" id="Phobius"/>
    </source>
</evidence>
<feature type="transmembrane region" description="Helical" evidence="4">
    <location>
        <begin position="285"/>
        <end position="306"/>
    </location>
</feature>
<proteinExistence type="predicted"/>
<dbReference type="RefSeq" id="WP_009305642.1">
    <property type="nucleotide sequence ID" value="NZ_AP025575.1"/>
</dbReference>
<evidence type="ECO:0000313" key="6">
    <source>
        <dbReference type="EMBL" id="RDB74538.1"/>
    </source>
</evidence>
<gene>
    <name evidence="6" type="ORF">C1872_15120</name>
</gene>
<evidence type="ECO:0000256" key="3">
    <source>
        <dbReference type="ARBA" id="ARBA00023163"/>
    </source>
</evidence>
<dbReference type="Proteomes" id="UP000253752">
    <property type="component" value="Unassembled WGS sequence"/>
</dbReference>
<dbReference type="GO" id="GO:0003677">
    <property type="term" value="F:DNA binding"/>
    <property type="evidence" value="ECO:0007669"/>
    <property type="project" value="UniProtKB-KW"/>
</dbReference>
<feature type="transmembrane region" description="Helical" evidence="4">
    <location>
        <begin position="156"/>
        <end position="173"/>
    </location>
</feature>
<feature type="domain" description="HTH luxR-type" evidence="5">
    <location>
        <begin position="407"/>
        <end position="472"/>
    </location>
</feature>
<dbReference type="Pfam" id="PF00196">
    <property type="entry name" value="GerE"/>
    <property type="match status" value="1"/>
</dbReference>
<accession>A0A369MMC6</accession>
<feature type="transmembrane region" description="Helical" evidence="4">
    <location>
        <begin position="203"/>
        <end position="222"/>
    </location>
</feature>
<dbReference type="PANTHER" id="PTHR44688">
    <property type="entry name" value="DNA-BINDING TRANSCRIPTIONAL ACTIVATOR DEVR_DOSR"/>
    <property type="match status" value="1"/>
</dbReference>
<feature type="transmembrane region" description="Helical" evidence="4">
    <location>
        <begin position="351"/>
        <end position="373"/>
    </location>
</feature>
<feature type="transmembrane region" description="Helical" evidence="4">
    <location>
        <begin position="96"/>
        <end position="117"/>
    </location>
</feature>
<dbReference type="SMART" id="SM00421">
    <property type="entry name" value="HTH_LUXR"/>
    <property type="match status" value="1"/>
</dbReference>
<feature type="transmembrane region" description="Helical" evidence="4">
    <location>
        <begin position="43"/>
        <end position="65"/>
    </location>
</feature>
<keyword evidence="3" id="KW-0804">Transcription</keyword>
<keyword evidence="4" id="KW-0472">Membrane</keyword>
<dbReference type="PROSITE" id="PS50043">
    <property type="entry name" value="HTH_LUXR_2"/>
    <property type="match status" value="1"/>
</dbReference>
<sequence>MNAHASDKTRILALAAVATLGFGLLQGARLLDLNTGPYSPTPYALVGLAADGLTFLVVAVLSYLGRIDRAKPLFVTAVVVSSIYAVLVASGNTNDIALIAMQVTAGMGWSLSILCWMEVFTSYRPRLSLPLIAAAYLIDTLLPPLTSSLFPGGRSIMLLASFVLSTVALLWCLRNNAFVAQQMKESVAPATSMAEALSRTKRAVAGTFAFSLICGFVIELDIHNNLQYAQTDLTGLFGIIAAVAMLAVLLVAKPRKANIDYITPITALCLVTILLYRSLNVADGHVAGSLMTAFLISFYVLLWLMFISEANERKLPAFFLLGLALGVARLSVALGRFAAQTLLEQTGVDPQLALVGSVWLLVATLALMFCSYLRYASKRDAAGDAGAPEEAAGAPLAHLSAGDALVQMKSTYELTNREFEVIEEFAAGRSARAIAERFTLSEHTVKTHLRHAYAKMDVHSRQELLDLIEETSAAKKS</sequence>
<dbReference type="InterPro" id="IPR036388">
    <property type="entry name" value="WH-like_DNA-bd_sf"/>
</dbReference>